<dbReference type="FunFam" id="2.60.120.200:FF:000120">
    <property type="entry name" value="Axotactin, isoform B"/>
    <property type="match status" value="1"/>
</dbReference>
<dbReference type="Pfam" id="PF00160">
    <property type="entry name" value="Pro_isomerase"/>
    <property type="match status" value="1"/>
</dbReference>
<dbReference type="PANTHER" id="PTHR15036">
    <property type="entry name" value="PIKACHURIN-LIKE PROTEIN"/>
    <property type="match status" value="1"/>
</dbReference>
<dbReference type="InterPro" id="IPR002130">
    <property type="entry name" value="Cyclophilin-type_PPIase_dom"/>
</dbReference>
<sequence>MNLRQLTYSEFAVNVPTPRARRMQADRLANDLLRHEEQVSQNLSELRAPTYSEFRKLVHGIHGKSSTGLQTRQLNVYESFKDLHRRRLDRNVLENVESEITSQLKLNNTTNRMDFNSMYNVLEMKQNILRSNLSLLCRLNEIYRVRGYLDSFTREFRSPKQNNVMLREKAIGLIKANSRLGCRLLSVKSKVNSFNPWRPTAAVSDPHRFDDIVRKYSSYMPRPMQLGRTPKHSAKELLRPIIYFEMAVRPNHPLGRICIQLYTEVSPEVVLEFVRLATENDVQAHKFTRIFPDLWLEGQLMPQSKDALKNHHDHPSPLDARRTKGLLSYSWDHRQRFPNGLLVYTISFKTLAVMPLQRVCFGVVLKGLRLLEICRDFGTRRGKPTKGIEIVKSATIITLRGASYVAYRIYDWKDRVHSNTIRISMIFRTNFDDSALFYASGESLKHQYIAAAIKNQSIHVEMDFGDNVMSTTLTDDLTRGYWHNLTILHEQRTVRIILDQQQKILELPATASGNLLFDPEIYFGGGPELNKKKGLISHNNFVGSLKYVYYNDISILYELQRGNPKVHYHGVLEAEFFENEVNVIPITYPFATSHIWWPINHAQEFNIKFDFRSSRPGAVLAYSDVTTSAGNGFWEIRLSSDKLSFDLVPDVNNNVTHSTTIKINRATSWHSVELDYKHGEIRFTVDYRHTLSQMFGLTFNIGDKLIIGSSLKSAAMGLVGCIRDIEINGHLIEPRHVVKTERVVGEVALDNCNYIDPCKRPNTCEHGGKCFVKDDRVTCDCKHTGYIGKNCHFTKYRKTCEELALLGFTKSDVYLIDIDGNGVFPPAHVKCDFQSLENATKTIVEHNLPSQVDVRSARESDFSFNIRYREFSPHMLQELISHSLYCTQYIKYDCYRAQLELHSATWFTSSAKNLTVDFLGNVKRGACPCSVNKTCVDPNQSCNCDVKENKWNSDEGYYQEPHSLGITNMYFLQQKDLDDEAQGRITLGPLECVETNTQKYVVTFTTSQSYIEVPGWRKGDIAFSFRTTGEKAILLFQPPIRAHYPSFMVALTGDYQLTFNFTLSTGTTRELVINSHRRLNGGEWHKIWIDYNQYHVRFMINTDYQMLDLLPEEEFGPFEGSMYIGGATFDLLKKLSVKAGLIGCFRGLVVNGEILDIYSYMSVHLSEIIKDCKPSCVPSPCRNGAQCKELWSSFKCVCNNPWAHIGEFCETNINEKALTFINRESFLMRNYLSVGTTPAILLHGIEDEREMLKGILSQNILINLRTYDTNSLVLYANDHYNNFVHLYISQAREIVFLYNYGDEIVNLTLQDETLMGNLKSIQVAIVRGEQETRMHVNQRSVSIERGTLLLDEYANKPWSNPEKGK</sequence>
<dbReference type="PANTHER" id="PTHR15036:SF49">
    <property type="entry name" value="AXOTACTIN"/>
    <property type="match status" value="1"/>
</dbReference>
<dbReference type="CDD" id="cd00054">
    <property type="entry name" value="EGF_CA"/>
    <property type="match status" value="2"/>
</dbReference>
<dbReference type="PROSITE" id="PS50072">
    <property type="entry name" value="CSA_PPIASE_2"/>
    <property type="match status" value="1"/>
</dbReference>
<dbReference type="InterPro" id="IPR013320">
    <property type="entry name" value="ConA-like_dom_sf"/>
</dbReference>
<protein>
    <recommendedName>
        <fullName evidence="8">EGF-like domain-containing protein</fullName>
    </recommendedName>
</protein>
<evidence type="ECO:0000259" key="5">
    <source>
        <dbReference type="PROSITE" id="PS50072"/>
    </source>
</evidence>
<feature type="domain" description="Laminin G" evidence="3">
    <location>
        <begin position="573"/>
        <end position="752"/>
    </location>
</feature>
<dbReference type="Gene3D" id="2.60.120.200">
    <property type="match status" value="4"/>
</dbReference>
<feature type="domain" description="PPIase cyclophilin-type" evidence="5">
    <location>
        <begin position="244"/>
        <end position="395"/>
    </location>
</feature>
<dbReference type="PROSITE" id="PS01186">
    <property type="entry name" value="EGF_2"/>
    <property type="match status" value="1"/>
</dbReference>
<dbReference type="PROSITE" id="PS50025">
    <property type="entry name" value="LAM_G_DOMAIN"/>
    <property type="match status" value="3"/>
</dbReference>
<dbReference type="SMART" id="SM00282">
    <property type="entry name" value="LamG"/>
    <property type="match status" value="3"/>
</dbReference>
<comment type="caution">
    <text evidence="6">The sequence shown here is derived from an EMBL/GenBank/DDBJ whole genome shotgun (WGS) entry which is preliminary data.</text>
</comment>
<dbReference type="PROSITE" id="PS50026">
    <property type="entry name" value="EGF_3"/>
    <property type="match status" value="2"/>
</dbReference>
<dbReference type="InterPro" id="IPR000742">
    <property type="entry name" value="EGF"/>
</dbReference>
<dbReference type="CDD" id="cd00110">
    <property type="entry name" value="LamG"/>
    <property type="match status" value="3"/>
</dbReference>
<keyword evidence="1" id="KW-1015">Disulfide bond</keyword>
<evidence type="ECO:0000313" key="7">
    <source>
        <dbReference type="Proteomes" id="UP000295192"/>
    </source>
</evidence>
<dbReference type="SUPFAM" id="SSF49899">
    <property type="entry name" value="Concanavalin A-like lectins/glucanases"/>
    <property type="match status" value="4"/>
</dbReference>
<dbReference type="InterPro" id="IPR001791">
    <property type="entry name" value="Laminin_G"/>
</dbReference>
<dbReference type="FunFam" id="2.60.120.1000:FF:000009">
    <property type="entry name" value="Axotactin, isoform B"/>
    <property type="match status" value="1"/>
</dbReference>
<name>A0A484C056_DRONA</name>
<dbReference type="Gene3D" id="2.40.100.10">
    <property type="entry name" value="Cyclophilin-like"/>
    <property type="match status" value="1"/>
</dbReference>
<evidence type="ECO:0000313" key="6">
    <source>
        <dbReference type="EMBL" id="TDG53330.1"/>
    </source>
</evidence>
<dbReference type="FunFam" id="2.60.120.200:FF:000146">
    <property type="entry name" value="Axotactin, isoform B"/>
    <property type="match status" value="1"/>
</dbReference>
<dbReference type="STRING" id="7232.A0A484C056"/>
<organism evidence="6 7">
    <name type="scientific">Drosophila navojoa</name>
    <name type="common">Fruit fly</name>
    <dbReference type="NCBI Taxonomy" id="7232"/>
    <lineage>
        <taxon>Eukaryota</taxon>
        <taxon>Metazoa</taxon>
        <taxon>Ecdysozoa</taxon>
        <taxon>Arthropoda</taxon>
        <taxon>Hexapoda</taxon>
        <taxon>Insecta</taxon>
        <taxon>Pterygota</taxon>
        <taxon>Neoptera</taxon>
        <taxon>Endopterygota</taxon>
        <taxon>Diptera</taxon>
        <taxon>Brachycera</taxon>
        <taxon>Muscomorpha</taxon>
        <taxon>Ephydroidea</taxon>
        <taxon>Drosophilidae</taxon>
        <taxon>Drosophila</taxon>
    </lineage>
</organism>
<dbReference type="InterPro" id="IPR029000">
    <property type="entry name" value="Cyclophilin-like_dom_sf"/>
</dbReference>
<proteinExistence type="predicted"/>
<accession>A0A484C056</accession>
<evidence type="ECO:0000259" key="3">
    <source>
        <dbReference type="PROSITE" id="PS50025"/>
    </source>
</evidence>
<dbReference type="GO" id="GO:0003755">
    <property type="term" value="F:peptidyl-prolyl cis-trans isomerase activity"/>
    <property type="evidence" value="ECO:0007669"/>
    <property type="project" value="InterPro"/>
</dbReference>
<evidence type="ECO:0008006" key="8">
    <source>
        <dbReference type="Google" id="ProtNLM"/>
    </source>
</evidence>
<dbReference type="Gene3D" id="2.10.25.10">
    <property type="entry name" value="Laminin"/>
    <property type="match status" value="2"/>
</dbReference>
<dbReference type="GO" id="GO:0016020">
    <property type="term" value="C:membrane"/>
    <property type="evidence" value="ECO:0007669"/>
    <property type="project" value="UniProtKB-SubCell"/>
</dbReference>
<reference evidence="6 7" key="1">
    <citation type="journal article" date="2019" name="J. Hered.">
        <title>An Improved Genome Assembly for Drosophila navojoa, the Basal Species in the mojavensis Cluster.</title>
        <authorList>
            <person name="Vanderlinde T."/>
            <person name="Dupim E.G."/>
            <person name="Nazario-Yepiz N.O."/>
            <person name="Carvalho A.B."/>
        </authorList>
    </citation>
    <scope>NUCLEOTIDE SEQUENCE [LARGE SCALE GENOMIC DNA]</scope>
    <source>
        <strain evidence="6">Navoj_Jal97</strain>
        <tissue evidence="6">Whole organism</tissue>
    </source>
</reference>
<dbReference type="EMBL" id="LSRL02000001">
    <property type="protein sequence ID" value="TDG53330.1"/>
    <property type="molecule type" value="Genomic_DNA"/>
</dbReference>
<keyword evidence="2" id="KW-0245">EGF-like domain</keyword>
<comment type="caution">
    <text evidence="2">Lacks conserved residue(s) required for the propagation of feature annotation.</text>
</comment>
<evidence type="ECO:0000256" key="2">
    <source>
        <dbReference type="PROSITE-ProRule" id="PRU00076"/>
    </source>
</evidence>
<dbReference type="Pfam" id="PF02210">
    <property type="entry name" value="Laminin_G_2"/>
    <property type="match status" value="4"/>
</dbReference>
<feature type="domain" description="EGF-like" evidence="4">
    <location>
        <begin position="1173"/>
        <end position="1210"/>
    </location>
</feature>
<dbReference type="FunFam" id="2.10.25.10:FF:000459">
    <property type="entry name" value="Axotactin, isoform B"/>
    <property type="match status" value="1"/>
</dbReference>
<keyword evidence="7" id="KW-1185">Reference proteome</keyword>
<dbReference type="SUPFAM" id="SSF50891">
    <property type="entry name" value="Cyclophilin-like"/>
    <property type="match status" value="1"/>
</dbReference>
<dbReference type="InterPro" id="IPR050372">
    <property type="entry name" value="Neurexin-related_CASP"/>
</dbReference>
<feature type="domain" description="Laminin G" evidence="3">
    <location>
        <begin position="1000"/>
        <end position="1172"/>
    </location>
</feature>
<gene>
    <name evidence="6" type="ORF">AWZ03_000145</name>
</gene>
<evidence type="ECO:0000256" key="1">
    <source>
        <dbReference type="ARBA" id="ARBA00023157"/>
    </source>
</evidence>
<feature type="domain" description="Laminin G" evidence="3">
    <location>
        <begin position="394"/>
        <end position="576"/>
    </location>
</feature>
<dbReference type="SMART" id="SM00181">
    <property type="entry name" value="EGF"/>
    <property type="match status" value="2"/>
</dbReference>
<dbReference type="Proteomes" id="UP000295192">
    <property type="component" value="Unassembled WGS sequence"/>
</dbReference>
<dbReference type="Gene3D" id="2.60.120.1000">
    <property type="match status" value="1"/>
</dbReference>
<dbReference type="OrthoDB" id="193499at2759"/>
<evidence type="ECO:0000259" key="4">
    <source>
        <dbReference type="PROSITE" id="PS50026"/>
    </source>
</evidence>
<feature type="domain" description="EGF-like" evidence="4">
    <location>
        <begin position="754"/>
        <end position="792"/>
    </location>
</feature>